<dbReference type="Proteomes" id="UP000265020">
    <property type="component" value="Unassembled WGS sequence"/>
</dbReference>
<keyword evidence="2" id="KW-1185">Reference proteome</keyword>
<name>A0A3Q2CN75_CYPVA</name>
<dbReference type="Ensembl" id="ENSCVAT00000004100.1">
    <property type="protein sequence ID" value="ENSCVAP00000006956.1"/>
    <property type="gene ID" value="ENSCVAG00000008559.1"/>
</dbReference>
<accession>A0A3Q2CN75</accession>
<proteinExistence type="predicted"/>
<evidence type="ECO:0000313" key="1">
    <source>
        <dbReference type="Ensembl" id="ENSCVAP00000006956.1"/>
    </source>
</evidence>
<evidence type="ECO:0000313" key="2">
    <source>
        <dbReference type="Proteomes" id="UP000265020"/>
    </source>
</evidence>
<organism evidence="1 2">
    <name type="scientific">Cyprinodon variegatus</name>
    <name type="common">Sheepshead minnow</name>
    <dbReference type="NCBI Taxonomy" id="28743"/>
    <lineage>
        <taxon>Eukaryota</taxon>
        <taxon>Metazoa</taxon>
        <taxon>Chordata</taxon>
        <taxon>Craniata</taxon>
        <taxon>Vertebrata</taxon>
        <taxon>Euteleostomi</taxon>
        <taxon>Actinopterygii</taxon>
        <taxon>Neopterygii</taxon>
        <taxon>Teleostei</taxon>
        <taxon>Neoteleostei</taxon>
        <taxon>Acanthomorphata</taxon>
        <taxon>Ovalentaria</taxon>
        <taxon>Atherinomorphae</taxon>
        <taxon>Cyprinodontiformes</taxon>
        <taxon>Cyprinodontidae</taxon>
        <taxon>Cyprinodon</taxon>
    </lineage>
</organism>
<reference evidence="1" key="2">
    <citation type="submission" date="2025-09" db="UniProtKB">
        <authorList>
            <consortium name="Ensembl"/>
        </authorList>
    </citation>
    <scope>IDENTIFICATION</scope>
</reference>
<sequence>MVARQQSLAVMDQILAPVPFGRQALPLLIQRLQHKDASCRLRALTSLCDLVRQPERLYGLVNGGNPLSAEIVLVSARGVRLSLTKQIHHVCLTLMGVKSRFILS</sequence>
<protein>
    <submittedName>
        <fullName evidence="1">Uncharacterized protein</fullName>
    </submittedName>
</protein>
<reference evidence="1" key="1">
    <citation type="submission" date="2025-08" db="UniProtKB">
        <authorList>
            <consortium name="Ensembl"/>
        </authorList>
    </citation>
    <scope>IDENTIFICATION</scope>
</reference>
<dbReference type="STRING" id="28743.ENSCVAP00000006956"/>
<dbReference type="AlphaFoldDB" id="A0A3Q2CN75"/>